<dbReference type="InterPro" id="IPR042104">
    <property type="entry name" value="PKS_dehydratase_sf"/>
</dbReference>
<dbReference type="InterPro" id="IPR055123">
    <property type="entry name" value="SpnB-like_Rossmann"/>
</dbReference>
<dbReference type="Gene3D" id="1.10.1200.10">
    <property type="entry name" value="ACP-like"/>
    <property type="match status" value="1"/>
</dbReference>
<feature type="region of interest" description="N-terminal hotdog fold" evidence="6">
    <location>
        <begin position="907"/>
        <end position="1035"/>
    </location>
</feature>
<keyword evidence="1" id="KW-0596">Phosphopantetheine</keyword>
<dbReference type="InterPro" id="IPR013968">
    <property type="entry name" value="PKS_KR"/>
</dbReference>
<dbReference type="InterPro" id="IPR016039">
    <property type="entry name" value="Thiolase-like"/>
</dbReference>
<dbReference type="Pfam" id="PF08659">
    <property type="entry name" value="KR"/>
    <property type="match status" value="1"/>
</dbReference>
<dbReference type="InterPro" id="IPR016036">
    <property type="entry name" value="Malonyl_transacylase_ACP-bd"/>
</dbReference>
<dbReference type="GO" id="GO:0004315">
    <property type="term" value="F:3-oxoacyl-[acyl-carrier-protein] synthase activity"/>
    <property type="evidence" value="ECO:0007669"/>
    <property type="project" value="InterPro"/>
</dbReference>
<dbReference type="SUPFAM" id="SSF50129">
    <property type="entry name" value="GroES-like"/>
    <property type="match status" value="1"/>
</dbReference>
<feature type="active site" description="Proton donor; for dehydratase activity" evidence="6">
    <location>
        <position position="1111"/>
    </location>
</feature>
<feature type="domain" description="Ketosynthase family 3 (KS3)" evidence="8">
    <location>
        <begin position="8"/>
        <end position="432"/>
    </location>
</feature>
<dbReference type="InterPro" id="IPR049551">
    <property type="entry name" value="PKS_DH_C"/>
</dbReference>
<dbReference type="SMART" id="SM00827">
    <property type="entry name" value="PKS_AT"/>
    <property type="match status" value="1"/>
</dbReference>
<dbReference type="CDD" id="cd00833">
    <property type="entry name" value="PKS"/>
    <property type="match status" value="1"/>
</dbReference>
<dbReference type="PANTHER" id="PTHR43775">
    <property type="entry name" value="FATTY ACID SYNTHASE"/>
    <property type="match status" value="1"/>
</dbReference>
<dbReference type="InterPro" id="IPR020843">
    <property type="entry name" value="ER"/>
</dbReference>
<dbReference type="Pfam" id="PF13602">
    <property type="entry name" value="ADH_zinc_N_2"/>
    <property type="match status" value="1"/>
</dbReference>
<proteinExistence type="predicted"/>
<evidence type="ECO:0000256" key="3">
    <source>
        <dbReference type="ARBA" id="ARBA00022679"/>
    </source>
</evidence>
<dbReference type="InterPro" id="IPR032821">
    <property type="entry name" value="PKS_assoc"/>
</dbReference>
<dbReference type="SMART" id="SM00825">
    <property type="entry name" value="PKS_KS"/>
    <property type="match status" value="1"/>
</dbReference>
<accession>A0A449GPV0</accession>
<dbReference type="Pfam" id="PF00109">
    <property type="entry name" value="ketoacyl-synt"/>
    <property type="match status" value="1"/>
</dbReference>
<dbReference type="Gene3D" id="3.40.47.10">
    <property type="match status" value="1"/>
</dbReference>
<dbReference type="InterPro" id="IPR016035">
    <property type="entry name" value="Acyl_Trfase/lysoPLipase"/>
</dbReference>
<dbReference type="InterPro" id="IPR057326">
    <property type="entry name" value="KR_dom"/>
</dbReference>
<dbReference type="GO" id="GO:0004312">
    <property type="term" value="F:fatty acid synthase activity"/>
    <property type="evidence" value="ECO:0007669"/>
    <property type="project" value="TreeGrafter"/>
</dbReference>
<evidence type="ECO:0000256" key="1">
    <source>
        <dbReference type="ARBA" id="ARBA00022450"/>
    </source>
</evidence>
<dbReference type="Pfam" id="PF16197">
    <property type="entry name" value="KAsynt_C_assoc"/>
    <property type="match status" value="1"/>
</dbReference>
<feature type="active site" description="Proton acceptor; for dehydratase activity" evidence="6">
    <location>
        <position position="939"/>
    </location>
</feature>
<dbReference type="Gene3D" id="3.40.50.11460">
    <property type="match status" value="1"/>
</dbReference>
<dbReference type="Pfam" id="PF21089">
    <property type="entry name" value="PKS_DH_N"/>
    <property type="match status" value="1"/>
</dbReference>
<evidence type="ECO:0000256" key="2">
    <source>
        <dbReference type="ARBA" id="ARBA00022553"/>
    </source>
</evidence>
<dbReference type="Gene3D" id="3.40.50.720">
    <property type="entry name" value="NAD(P)-binding Rossmann-like Domain"/>
    <property type="match status" value="1"/>
</dbReference>
<dbReference type="EC" id="2.3.1.94" evidence="10"/>
<dbReference type="Pfam" id="PF02801">
    <property type="entry name" value="Ketoacyl-synt_C"/>
    <property type="match status" value="1"/>
</dbReference>
<evidence type="ECO:0000256" key="5">
    <source>
        <dbReference type="ARBA" id="ARBA00023315"/>
    </source>
</evidence>
<dbReference type="PROSITE" id="PS00606">
    <property type="entry name" value="KS3_1"/>
    <property type="match status" value="1"/>
</dbReference>
<dbReference type="Pfam" id="PF22953">
    <property type="entry name" value="SpnB_Rossmann"/>
    <property type="match status" value="1"/>
</dbReference>
<dbReference type="PROSITE" id="PS52019">
    <property type="entry name" value="PKS_MFAS_DH"/>
    <property type="match status" value="1"/>
</dbReference>
<dbReference type="InterPro" id="IPR050091">
    <property type="entry name" value="PKS_NRPS_Biosynth_Enz"/>
</dbReference>
<keyword evidence="4" id="KW-0511">Multifunctional enzyme</keyword>
<dbReference type="Pfam" id="PF00698">
    <property type="entry name" value="Acyl_transf_1"/>
    <property type="match status" value="1"/>
</dbReference>
<dbReference type="Gene3D" id="3.40.366.10">
    <property type="entry name" value="Malonyl-Coenzyme A Acyl Carrier Protein, domain 2"/>
    <property type="match status" value="1"/>
</dbReference>
<dbReference type="InterPro" id="IPR001227">
    <property type="entry name" value="Ac_transferase_dom_sf"/>
</dbReference>
<dbReference type="PROSITE" id="PS52004">
    <property type="entry name" value="KS3_2"/>
    <property type="match status" value="1"/>
</dbReference>
<sequence>MQDDVTAVDPIAVVGMACRFPGNIDSPESLWRFVIDGKHTSSKFPADRSMTELADIAAPEVVAAMAPMGGFIDEPGEFDPEFFGISPREAKAMDPQQRIVLELTWQALEDARIDPNALHGSDTGVYVGAMSGDYAYLIPGQKDLDPGYVATGVSQSVLSGRISYVLGLQGPTMSIDTACSSSLVAMHLAARALKAGECSLALAAGVSIMSTLTGFYALGQHGAISKEGRSKPYSADADGFCMSEGAAVLVLERLSDARRHGHQVFALLRGAAVNQDGATKGLTVPSAQAQRKVIEAALADAGLGPGDVDVVEGHGTGTPVGDPVELEALFATYGSARPAGSPVRLGSVKGNFGHTQAAAGLAGVIKMIEAMRHETVPPSLGVSEPTGAVDWSSGAVRVVTEASPWPAGARPRRAGVSSFGISGTNAHVIVEEPPRTSPAPSEPPRVAPPVLLWPVSAKTPAALAAQAAALAEHVTAHPGYADQDIAYSLTATRATFDHRAVAVGGNRAELLDALAAITAGRPVGPIRGQAMPDRGVVFVFPGQGGQYRGMAKQLIAESPEFAAGIRECDAAFAEFVDFSVFDVLTEAAGAPTLDHIDVLQPALFSTMVSLARLWRALGVAPAAVIGHSQGEVAAAYVAGALSLADAARVVALRSRALRTLAGTGTMASISTSAARVRELLVEVPELDVAAVNSPTTTVVAGAPEAVERMLAVCEREGLRARRIHVEVASHTGAMETVAEEIRAALAPITPRPSAIEFFSTVTGDVLETENLGADYWFANLRQTVNFEDGFQAAFQSGYNAFLEMSATPVLTAAMHESLDQFGAFADSCLIVGTLEREDAGLRRFLTSVATAHVHGVSPRWSRLYDPATHTAVPLPTYPFQRQTYWLASVHNANGGKPSGLGLADPGHPLLGAMTELPGADRFQFSTRLAVATHGWLCDHALHGNVLVPGAMLLELALHAGDRVGCPGVEKLTMYTPVTLPEQGAVHLHLVVGEAKAPGRRSIAIYSRPENEDAPAGQNLWSLHADGTLTTRSYAEDADQHGVELWPPVGAQQALEPERAYQTLAALGYHYGPIFQGMRAVWRRGEDIFAEVALPESVADADKYGLHPALLDAAMQSVAAVASMMPTEPGAIRLPFAWERVQLHAIGAKALRAKLTPAGPDRVRWVLADHNGRPVAVGTLQVRSISMGALAQRGLSGRQDSLFGVDWPALPVQRTRWTARPGEWAVLGDLPPGLTAGAELTVYPDRAALSAALADGAPVPKVVLATRTAAGRRAESGPSESGPGATPPTEAVRAELAATLAWLQNWLADERFTETRLVLMSTGVQAVEPAETVTDLSGATVWGLVRSAQSEYQDRILQLDLDGAGVTLDQLATAVALDEPELALRRGTFHGRRIRSGLDAAATAGARLAGHWRLDIPGTGNLDDVTLVTGTAPAAELAPGTVRVALRAAGLSFPVALTGLAAVAGAPRRLVHEAAGVVRAVAADVTGFAPGDAVFGLVDEIADTVDADAALLAPVPAGWSMPQAAAAPVAYVTALHALREAAATTGERVLVHCATGGVGTAAVHLATHLGLEVFATASERKRDTLRGMGLAEDHLADSRSAEFATRFAGRGIDIVLDLLPAELTDASLGLLGATGRFVDLARGAVRDPRAVREACGVTYRTFELGDLDRDTLAGLLAEIARLAAAGTVPALPSTRFDIRQADAALRHLGEARHVGKIVLTWPPAFDPDRTVLVTGGTGTIGAIVARHLVHAYGARHLLLTSRSGPAAEGIDDLVAELTDAGARVRVAACDAADRAALAAVLDTVPAAHPLGGVVHLAAALADATFAQLTPDHLGAVLGAKADGAWHLHELTRDLDLSMFVLFSSAAGTFGAPGQANYAAANVFLDALARRRYHDGLAATSMAWGWWAEDTSNTGALDDKDRARLTRMGVTPIETEQALALFDAALHTGRPYLVPVGMDLSLLRVASSVAELPPFFRALLHSRPRATQQMGDSSQLAKRLAGLSPAEQHAVVVDMLETPIAMVLGYSSPEAVHPDREFTEMGIDSLSSIELGTHLRAITGVKLANSVIFQYPTVNLLAGHVLDQVTPQDAELADPIVSEVEMLLDRLAALHDDGQVPEPLLERLTGSIGRLRGGEVAVVDGARP</sequence>
<dbReference type="GO" id="GO:0047879">
    <property type="term" value="F:erythronolide synthase activity"/>
    <property type="evidence" value="ECO:0007669"/>
    <property type="project" value="UniProtKB-EC"/>
</dbReference>
<evidence type="ECO:0000259" key="8">
    <source>
        <dbReference type="PROSITE" id="PS52004"/>
    </source>
</evidence>
<organism evidence="10">
    <name type="scientific">Nocardia farcinica</name>
    <dbReference type="NCBI Taxonomy" id="37329"/>
    <lineage>
        <taxon>Bacteria</taxon>
        <taxon>Bacillati</taxon>
        <taxon>Actinomycetota</taxon>
        <taxon>Actinomycetes</taxon>
        <taxon>Mycobacteriales</taxon>
        <taxon>Nocardiaceae</taxon>
        <taxon>Nocardia</taxon>
    </lineage>
</organism>
<dbReference type="PROSITE" id="PS00012">
    <property type="entry name" value="PHOSPHOPANTETHEINE"/>
    <property type="match status" value="1"/>
</dbReference>
<dbReference type="SUPFAM" id="SSF53901">
    <property type="entry name" value="Thiolase-like"/>
    <property type="match status" value="1"/>
</dbReference>
<keyword evidence="2" id="KW-0597">Phosphoprotein</keyword>
<dbReference type="InterPro" id="IPR009081">
    <property type="entry name" value="PP-bd_ACP"/>
</dbReference>
<dbReference type="SMART" id="SM00826">
    <property type="entry name" value="PKS_DH"/>
    <property type="match status" value="1"/>
</dbReference>
<keyword evidence="5 10" id="KW-0012">Acyltransferase</keyword>
<dbReference type="InterPro" id="IPR011032">
    <property type="entry name" value="GroES-like_sf"/>
</dbReference>
<dbReference type="GO" id="GO:0006633">
    <property type="term" value="P:fatty acid biosynthetic process"/>
    <property type="evidence" value="ECO:0007669"/>
    <property type="project" value="InterPro"/>
</dbReference>
<evidence type="ECO:0000259" key="7">
    <source>
        <dbReference type="PROSITE" id="PS50075"/>
    </source>
</evidence>
<dbReference type="InterPro" id="IPR018201">
    <property type="entry name" value="Ketoacyl_synth_AS"/>
</dbReference>
<dbReference type="SMART" id="SM00822">
    <property type="entry name" value="PKS_KR"/>
    <property type="match status" value="1"/>
</dbReference>
<dbReference type="InterPro" id="IPR036291">
    <property type="entry name" value="NAD(P)-bd_dom_sf"/>
</dbReference>
<dbReference type="SUPFAM" id="SSF55048">
    <property type="entry name" value="Probable ACP-binding domain of malonyl-CoA ACP transacylase"/>
    <property type="match status" value="1"/>
</dbReference>
<dbReference type="Gene3D" id="3.90.180.10">
    <property type="entry name" value="Medium-chain alcohol dehydrogenases, catalytic domain"/>
    <property type="match status" value="1"/>
</dbReference>
<evidence type="ECO:0000313" key="10">
    <source>
        <dbReference type="EMBL" id="VFA87799.1"/>
    </source>
</evidence>
<dbReference type="InterPro" id="IPR049900">
    <property type="entry name" value="PKS_mFAS_DH"/>
</dbReference>
<dbReference type="Gene3D" id="3.10.129.110">
    <property type="entry name" value="Polyketide synthase dehydratase"/>
    <property type="match status" value="1"/>
</dbReference>
<dbReference type="RefSeq" id="WP_137354286.1">
    <property type="nucleotide sequence ID" value="NZ_CAACYE020000001.1"/>
</dbReference>
<keyword evidence="3 10" id="KW-0808">Transferase</keyword>
<dbReference type="InterPro" id="IPR020841">
    <property type="entry name" value="PKS_Beta-ketoAc_synthase_dom"/>
</dbReference>
<dbReference type="EMBL" id="CAACYE010000005">
    <property type="protein sequence ID" value="VFA87799.1"/>
    <property type="molecule type" value="Genomic_DNA"/>
</dbReference>
<dbReference type="SUPFAM" id="SSF51735">
    <property type="entry name" value="NAD(P)-binding Rossmann-fold domains"/>
    <property type="match status" value="3"/>
</dbReference>
<protein>
    <submittedName>
        <fullName evidence="10">Erythronolide synthase, modules 3 and 4</fullName>
        <ecNumber evidence="10">2.3.1.94</ecNumber>
    </submittedName>
</protein>
<dbReference type="PROSITE" id="PS50075">
    <property type="entry name" value="CARRIER"/>
    <property type="match status" value="1"/>
</dbReference>
<dbReference type="FunFam" id="3.40.366.10:FF:000002">
    <property type="entry name" value="Probable polyketide synthase 2"/>
    <property type="match status" value="1"/>
</dbReference>
<dbReference type="CDD" id="cd08956">
    <property type="entry name" value="KR_3_FAS_SDR_x"/>
    <property type="match status" value="1"/>
</dbReference>
<dbReference type="SMART" id="SM00829">
    <property type="entry name" value="PKS_ER"/>
    <property type="match status" value="1"/>
</dbReference>
<dbReference type="InterPro" id="IPR006162">
    <property type="entry name" value="Ppantetheine_attach_site"/>
</dbReference>
<dbReference type="GO" id="GO:0016491">
    <property type="term" value="F:oxidoreductase activity"/>
    <property type="evidence" value="ECO:0007669"/>
    <property type="project" value="InterPro"/>
</dbReference>
<dbReference type="PANTHER" id="PTHR43775:SF51">
    <property type="entry name" value="INACTIVE PHENOLPHTHIOCEROL SYNTHESIS POLYKETIDE SYNTHASE TYPE I PKS1-RELATED"/>
    <property type="match status" value="1"/>
</dbReference>
<dbReference type="InterPro" id="IPR036736">
    <property type="entry name" value="ACP-like_sf"/>
</dbReference>
<dbReference type="SUPFAM" id="SSF47336">
    <property type="entry name" value="ACP-like"/>
    <property type="match status" value="1"/>
</dbReference>
<name>A0A449GPV0_NOCFR</name>
<evidence type="ECO:0000256" key="4">
    <source>
        <dbReference type="ARBA" id="ARBA00023268"/>
    </source>
</evidence>
<dbReference type="SMART" id="SM01294">
    <property type="entry name" value="PKS_PP_betabranch"/>
    <property type="match status" value="1"/>
</dbReference>
<dbReference type="InterPro" id="IPR020806">
    <property type="entry name" value="PKS_PP-bd"/>
</dbReference>
<evidence type="ECO:0000259" key="9">
    <source>
        <dbReference type="PROSITE" id="PS52019"/>
    </source>
</evidence>
<dbReference type="Pfam" id="PF00550">
    <property type="entry name" value="PP-binding"/>
    <property type="match status" value="1"/>
</dbReference>
<dbReference type="SUPFAM" id="SSF52151">
    <property type="entry name" value="FabD/lysophospholipase-like"/>
    <property type="match status" value="1"/>
</dbReference>
<dbReference type="SMART" id="SM00823">
    <property type="entry name" value="PKS_PP"/>
    <property type="match status" value="1"/>
</dbReference>
<gene>
    <name evidence="10" type="primary">eryA_3</name>
    <name evidence="10" type="ORF">NCTC1935_05691</name>
</gene>
<feature type="region of interest" description="C-terminal hotdog fold" evidence="6">
    <location>
        <begin position="1050"/>
        <end position="1195"/>
    </location>
</feature>
<feature type="domain" description="Carrier" evidence="7">
    <location>
        <begin position="2008"/>
        <end position="2083"/>
    </location>
</feature>
<dbReference type="InterPro" id="IPR049552">
    <property type="entry name" value="PKS_DH_N"/>
</dbReference>
<dbReference type="GO" id="GO:0031177">
    <property type="term" value="F:phosphopantetheine binding"/>
    <property type="evidence" value="ECO:0007669"/>
    <property type="project" value="InterPro"/>
</dbReference>
<dbReference type="InterPro" id="IPR014030">
    <property type="entry name" value="Ketoacyl_synth_N"/>
</dbReference>
<dbReference type="Gene3D" id="3.30.70.3290">
    <property type="match status" value="1"/>
</dbReference>
<dbReference type="InterPro" id="IPR014043">
    <property type="entry name" value="Acyl_transferase_dom"/>
</dbReference>
<dbReference type="FunFam" id="3.40.47.10:FF:000019">
    <property type="entry name" value="Polyketide synthase type I"/>
    <property type="match status" value="1"/>
</dbReference>
<dbReference type="Pfam" id="PF14765">
    <property type="entry name" value="PS-DH"/>
    <property type="match status" value="1"/>
</dbReference>
<evidence type="ECO:0000256" key="6">
    <source>
        <dbReference type="PROSITE-ProRule" id="PRU01363"/>
    </source>
</evidence>
<feature type="domain" description="PKS/mFAS DH" evidence="9">
    <location>
        <begin position="907"/>
        <end position="1195"/>
    </location>
</feature>
<reference evidence="10" key="1">
    <citation type="submission" date="2019-02" db="EMBL/GenBank/DDBJ databases">
        <authorList>
            <consortium name="Pathogen Informatics"/>
        </authorList>
    </citation>
    <scope>NUCLEOTIDE SEQUENCE</scope>
    <source>
        <strain evidence="10">3012STDY6733949</strain>
    </source>
</reference>
<dbReference type="InterPro" id="IPR014031">
    <property type="entry name" value="Ketoacyl_synth_C"/>
</dbReference>
<dbReference type="InterPro" id="IPR020807">
    <property type="entry name" value="PKS_DH"/>
</dbReference>